<evidence type="ECO:0000259" key="8">
    <source>
        <dbReference type="Pfam" id="PF07716"/>
    </source>
</evidence>
<evidence type="ECO:0000256" key="4">
    <source>
        <dbReference type="ARBA" id="ARBA00023125"/>
    </source>
</evidence>
<dbReference type="InterPro" id="IPR004827">
    <property type="entry name" value="bZIP"/>
</dbReference>
<keyword evidence="4" id="KW-0238">DNA-binding</keyword>
<dbReference type="GO" id="GO:0000978">
    <property type="term" value="F:RNA polymerase II cis-regulatory region sequence-specific DNA binding"/>
    <property type="evidence" value="ECO:0000318"/>
    <property type="project" value="GO_Central"/>
</dbReference>
<gene>
    <name evidence="9" type="primary">WBGene00272048</name>
</gene>
<dbReference type="GO" id="GO:0006351">
    <property type="term" value="P:DNA-templated transcription"/>
    <property type="evidence" value="ECO:0007669"/>
    <property type="project" value="InterPro"/>
</dbReference>
<accession>A0A2A6CVD1</accession>
<dbReference type="AlphaFoldDB" id="A0A2A6CVD1"/>
<evidence type="ECO:0000256" key="7">
    <source>
        <dbReference type="SAM" id="MobiDB-lite"/>
    </source>
</evidence>
<evidence type="ECO:0000313" key="9">
    <source>
        <dbReference type="EnsemblMetazoa" id="PPA33679.1"/>
    </source>
</evidence>
<evidence type="ECO:0000256" key="2">
    <source>
        <dbReference type="ARBA" id="ARBA00006951"/>
    </source>
</evidence>
<dbReference type="PANTHER" id="PTHR23334:SF69">
    <property type="entry name" value="CCAAT_ENHANCER-BINDING PROTEIN GAMMA"/>
    <property type="match status" value="1"/>
</dbReference>
<keyword evidence="10" id="KW-1185">Reference proteome</keyword>
<reference evidence="9" key="2">
    <citation type="submission" date="2022-06" db="UniProtKB">
        <authorList>
            <consortium name="EnsemblMetazoa"/>
        </authorList>
    </citation>
    <scope>IDENTIFICATION</scope>
    <source>
        <strain evidence="9">PS312</strain>
    </source>
</reference>
<evidence type="ECO:0000256" key="3">
    <source>
        <dbReference type="ARBA" id="ARBA00023015"/>
    </source>
</evidence>
<sequence>MAPRSRRRFKTNNEIRAWFKRFVPTSDPENPRTMPLPDEELFKYSKNSAPFRKGGCEIVALSIQVESAGNQPPLPDFETIEYQQQLSLQPYDNRMSNDYSIYQWNDSYQAASLNQPDYRQMSESSESDSDDDDEYRPQGVRRTISAARTYSVQRPPPAQSTSSSSSQVSRGGATKRMYRLKKDKEREDPEYREKRDKNNEAVERSREKKKRQEREEKEKSLAMREIIKFTMKSSMKDFSKRSVTSSDPDSHESPLPIDELNRFSNPQAVLSPVNETPNSTTDDCVSPKKDNVDHAETSVKKRRSETTDGLTDMKSFFKRFVPTSDPKDLSVQTLPLEEEISESSDDGFVKRKRQGEMNKETEQHNSEDESTRKDKDAEVKNTRKKKNNGKK</sequence>
<dbReference type="InterPro" id="IPR031106">
    <property type="entry name" value="C/EBP"/>
</dbReference>
<feature type="compositionally biased region" description="Acidic residues" evidence="7">
    <location>
        <begin position="125"/>
        <end position="134"/>
    </location>
</feature>
<dbReference type="GO" id="GO:0005634">
    <property type="term" value="C:nucleus"/>
    <property type="evidence" value="ECO:0007669"/>
    <property type="project" value="UniProtKB-SubCell"/>
</dbReference>
<evidence type="ECO:0000256" key="1">
    <source>
        <dbReference type="ARBA" id="ARBA00004123"/>
    </source>
</evidence>
<dbReference type="SUPFAM" id="SSF57959">
    <property type="entry name" value="Leucine zipper domain"/>
    <property type="match status" value="1"/>
</dbReference>
<evidence type="ECO:0000313" key="10">
    <source>
        <dbReference type="Proteomes" id="UP000005239"/>
    </source>
</evidence>
<evidence type="ECO:0000256" key="6">
    <source>
        <dbReference type="ARBA" id="ARBA00023242"/>
    </source>
</evidence>
<dbReference type="Proteomes" id="UP000005239">
    <property type="component" value="Unassembled WGS sequence"/>
</dbReference>
<feature type="compositionally biased region" description="Basic residues" evidence="7">
    <location>
        <begin position="382"/>
        <end position="391"/>
    </location>
</feature>
<dbReference type="GO" id="GO:0000981">
    <property type="term" value="F:DNA-binding transcription factor activity, RNA polymerase II-specific"/>
    <property type="evidence" value="ECO:0000318"/>
    <property type="project" value="GO_Central"/>
</dbReference>
<dbReference type="InterPro" id="IPR046347">
    <property type="entry name" value="bZIP_sf"/>
</dbReference>
<dbReference type="Gene3D" id="1.20.5.170">
    <property type="match status" value="1"/>
</dbReference>
<dbReference type="EnsemblMetazoa" id="PPA33679.1">
    <property type="protein sequence ID" value="PPA33679.1"/>
    <property type="gene ID" value="WBGene00272048"/>
</dbReference>
<reference evidence="10" key="1">
    <citation type="journal article" date="2008" name="Nat. Genet.">
        <title>The Pristionchus pacificus genome provides a unique perspective on nematode lifestyle and parasitism.</title>
        <authorList>
            <person name="Dieterich C."/>
            <person name="Clifton S.W."/>
            <person name="Schuster L.N."/>
            <person name="Chinwalla A."/>
            <person name="Delehaunty K."/>
            <person name="Dinkelacker I."/>
            <person name="Fulton L."/>
            <person name="Fulton R."/>
            <person name="Godfrey J."/>
            <person name="Minx P."/>
            <person name="Mitreva M."/>
            <person name="Roeseler W."/>
            <person name="Tian H."/>
            <person name="Witte H."/>
            <person name="Yang S.P."/>
            <person name="Wilson R.K."/>
            <person name="Sommer R.J."/>
        </authorList>
    </citation>
    <scope>NUCLEOTIDE SEQUENCE [LARGE SCALE GENOMIC DNA]</scope>
    <source>
        <strain evidence="10">PS312</strain>
    </source>
</reference>
<feature type="compositionally biased region" description="Acidic residues" evidence="7">
    <location>
        <begin position="336"/>
        <end position="345"/>
    </location>
</feature>
<name>A0A2A6CVD1_PRIPA</name>
<feature type="compositionally biased region" description="Basic and acidic residues" evidence="7">
    <location>
        <begin position="180"/>
        <end position="227"/>
    </location>
</feature>
<dbReference type="GO" id="GO:0006357">
    <property type="term" value="P:regulation of transcription by RNA polymerase II"/>
    <property type="evidence" value="ECO:0000318"/>
    <property type="project" value="GO_Central"/>
</dbReference>
<proteinExistence type="inferred from homology"/>
<feature type="compositionally biased region" description="Basic and acidic residues" evidence="7">
    <location>
        <begin position="354"/>
        <end position="381"/>
    </location>
</feature>
<dbReference type="Pfam" id="PF07716">
    <property type="entry name" value="bZIP_2"/>
    <property type="match status" value="1"/>
</dbReference>
<accession>A0A8R1YP30</accession>
<keyword evidence="5" id="KW-0804">Transcription</keyword>
<feature type="compositionally biased region" description="Polar residues" evidence="7">
    <location>
        <begin position="262"/>
        <end position="283"/>
    </location>
</feature>
<feature type="region of interest" description="Disordered" evidence="7">
    <location>
        <begin position="117"/>
        <end position="391"/>
    </location>
</feature>
<comment type="subcellular location">
    <subcellularLocation>
        <location evidence="1">Nucleus</location>
    </subcellularLocation>
</comment>
<feature type="compositionally biased region" description="Basic and acidic residues" evidence="7">
    <location>
        <begin position="285"/>
        <end position="299"/>
    </location>
</feature>
<protein>
    <submittedName>
        <fullName evidence="9">BZIP domain-containing protein</fullName>
    </submittedName>
</protein>
<feature type="compositionally biased region" description="Low complexity" evidence="7">
    <location>
        <begin position="159"/>
        <end position="174"/>
    </location>
</feature>
<keyword evidence="3" id="KW-0805">Transcription regulation</keyword>
<comment type="similarity">
    <text evidence="2">Belongs to the bZIP family. C/EBP subfamily.</text>
</comment>
<feature type="domain" description="BZIP" evidence="8">
    <location>
        <begin position="188"/>
        <end position="220"/>
    </location>
</feature>
<keyword evidence="6" id="KW-0539">Nucleus</keyword>
<dbReference type="PANTHER" id="PTHR23334">
    <property type="entry name" value="CCAAT/ENHANCER BINDING PROTEIN"/>
    <property type="match status" value="1"/>
</dbReference>
<organism evidence="9 10">
    <name type="scientific">Pristionchus pacificus</name>
    <name type="common">Parasitic nematode worm</name>
    <dbReference type="NCBI Taxonomy" id="54126"/>
    <lineage>
        <taxon>Eukaryota</taxon>
        <taxon>Metazoa</taxon>
        <taxon>Ecdysozoa</taxon>
        <taxon>Nematoda</taxon>
        <taxon>Chromadorea</taxon>
        <taxon>Rhabditida</taxon>
        <taxon>Rhabditina</taxon>
        <taxon>Diplogasteromorpha</taxon>
        <taxon>Diplogasteroidea</taxon>
        <taxon>Neodiplogasteridae</taxon>
        <taxon>Pristionchus</taxon>
    </lineage>
</organism>
<evidence type="ECO:0000256" key="5">
    <source>
        <dbReference type="ARBA" id="ARBA00023163"/>
    </source>
</evidence>